<evidence type="ECO:0000313" key="11">
    <source>
        <dbReference type="Proteomes" id="UP001500151"/>
    </source>
</evidence>
<dbReference type="Pfam" id="PF01850">
    <property type="entry name" value="PIN"/>
    <property type="match status" value="1"/>
</dbReference>
<feature type="binding site" evidence="8">
    <location>
        <position position="97"/>
    </location>
    <ligand>
        <name>Mg(2+)</name>
        <dbReference type="ChEBI" id="CHEBI:18420"/>
    </ligand>
</feature>
<dbReference type="Proteomes" id="UP001500151">
    <property type="component" value="Unassembled WGS sequence"/>
</dbReference>
<dbReference type="InterPro" id="IPR050556">
    <property type="entry name" value="Type_II_TA_system_RNase"/>
</dbReference>
<keyword evidence="2 8" id="KW-1277">Toxin-antitoxin system</keyword>
<dbReference type="InterPro" id="IPR022907">
    <property type="entry name" value="VapC_family"/>
</dbReference>
<name>A0ABN3QKV7_9ACTN</name>
<comment type="cofactor">
    <cofactor evidence="1 8">
        <name>Mg(2+)</name>
        <dbReference type="ChEBI" id="CHEBI:18420"/>
    </cofactor>
</comment>
<keyword evidence="11" id="KW-1185">Reference proteome</keyword>
<dbReference type="InterPro" id="IPR029060">
    <property type="entry name" value="PIN-like_dom_sf"/>
</dbReference>
<evidence type="ECO:0000256" key="6">
    <source>
        <dbReference type="ARBA" id="ARBA00022842"/>
    </source>
</evidence>
<dbReference type="PANTHER" id="PTHR33653">
    <property type="entry name" value="RIBONUCLEASE VAPC2"/>
    <property type="match status" value="1"/>
</dbReference>
<accession>A0ABN3QKV7</accession>
<feature type="domain" description="PIN" evidence="9">
    <location>
        <begin position="4"/>
        <end position="119"/>
    </location>
</feature>
<dbReference type="EC" id="3.1.-.-" evidence="8"/>
<dbReference type="HAMAP" id="MF_00265">
    <property type="entry name" value="VapC_Nob1"/>
    <property type="match status" value="1"/>
</dbReference>
<evidence type="ECO:0000256" key="7">
    <source>
        <dbReference type="ARBA" id="ARBA00038093"/>
    </source>
</evidence>
<keyword evidence="5 8" id="KW-0378">Hydrolase</keyword>
<gene>
    <name evidence="8" type="primary">vapC</name>
    <name evidence="10" type="ORF">GCM10010307_19530</name>
</gene>
<reference evidence="10 11" key="1">
    <citation type="journal article" date="2019" name="Int. J. Syst. Evol. Microbiol.">
        <title>The Global Catalogue of Microorganisms (GCM) 10K type strain sequencing project: providing services to taxonomists for standard genome sequencing and annotation.</title>
        <authorList>
            <consortium name="The Broad Institute Genomics Platform"/>
            <consortium name="The Broad Institute Genome Sequencing Center for Infectious Disease"/>
            <person name="Wu L."/>
            <person name="Ma J."/>
        </authorList>
    </citation>
    <scope>NUCLEOTIDE SEQUENCE [LARGE SCALE GENOMIC DNA]</scope>
    <source>
        <strain evidence="10 11">JCM 4524</strain>
    </source>
</reference>
<keyword evidence="3 8" id="KW-0540">Nuclease</keyword>
<dbReference type="EMBL" id="BAAASJ010000021">
    <property type="protein sequence ID" value="GAA2629061.1"/>
    <property type="molecule type" value="Genomic_DNA"/>
</dbReference>
<keyword evidence="8" id="KW-0800">Toxin</keyword>
<evidence type="ECO:0000256" key="2">
    <source>
        <dbReference type="ARBA" id="ARBA00022649"/>
    </source>
</evidence>
<evidence type="ECO:0000313" key="10">
    <source>
        <dbReference type="EMBL" id="GAA2629061.1"/>
    </source>
</evidence>
<evidence type="ECO:0000256" key="4">
    <source>
        <dbReference type="ARBA" id="ARBA00022723"/>
    </source>
</evidence>
<proteinExistence type="inferred from homology"/>
<dbReference type="InterPro" id="IPR002716">
    <property type="entry name" value="PIN_dom"/>
</dbReference>
<dbReference type="SUPFAM" id="SSF88723">
    <property type="entry name" value="PIN domain-like"/>
    <property type="match status" value="1"/>
</dbReference>
<protein>
    <recommendedName>
        <fullName evidence="8">Ribonuclease VapC</fullName>
        <shortName evidence="8">RNase VapC</shortName>
        <ecNumber evidence="8">3.1.-.-</ecNumber>
    </recommendedName>
    <alternativeName>
        <fullName evidence="8">Toxin VapC</fullName>
    </alternativeName>
</protein>
<evidence type="ECO:0000256" key="1">
    <source>
        <dbReference type="ARBA" id="ARBA00001946"/>
    </source>
</evidence>
<comment type="similarity">
    <text evidence="7 8">Belongs to the PINc/VapC protein family.</text>
</comment>
<evidence type="ECO:0000259" key="9">
    <source>
        <dbReference type="Pfam" id="PF01850"/>
    </source>
</evidence>
<feature type="binding site" evidence="8">
    <location>
        <position position="7"/>
    </location>
    <ligand>
        <name>Mg(2+)</name>
        <dbReference type="ChEBI" id="CHEBI:18420"/>
    </ligand>
</feature>
<evidence type="ECO:0000256" key="3">
    <source>
        <dbReference type="ARBA" id="ARBA00022722"/>
    </source>
</evidence>
<sequence length="139" mass="15713">MMRYLLDSSALWRLLRDRDLHETWRPVVMDGDVLSCYPQRAEFLRSARDSKEYRAFSDMFADLYDDVSVAKSAGQWVSAFQERAADQGAHRALSAVDLQICATAAHLGLVVLHDDADFVTASRFAVELSQHNVHDGPRN</sequence>
<comment type="caution">
    <text evidence="10">The sequence shown here is derived from an EMBL/GenBank/DDBJ whole genome shotgun (WGS) entry which is preliminary data.</text>
</comment>
<dbReference type="PANTHER" id="PTHR33653:SF1">
    <property type="entry name" value="RIBONUCLEASE VAPC2"/>
    <property type="match status" value="1"/>
</dbReference>
<evidence type="ECO:0000256" key="5">
    <source>
        <dbReference type="ARBA" id="ARBA00022801"/>
    </source>
</evidence>
<comment type="function">
    <text evidence="8">Toxic component of a toxin-antitoxin (TA) system. An RNase.</text>
</comment>
<dbReference type="Gene3D" id="3.40.50.1010">
    <property type="entry name" value="5'-nuclease"/>
    <property type="match status" value="1"/>
</dbReference>
<keyword evidence="6 8" id="KW-0460">Magnesium</keyword>
<keyword evidence="4 8" id="KW-0479">Metal-binding</keyword>
<evidence type="ECO:0000256" key="8">
    <source>
        <dbReference type="HAMAP-Rule" id="MF_00265"/>
    </source>
</evidence>
<organism evidence="10 11">
    <name type="scientific">Streptomyces vastus</name>
    <dbReference type="NCBI Taxonomy" id="285451"/>
    <lineage>
        <taxon>Bacteria</taxon>
        <taxon>Bacillati</taxon>
        <taxon>Actinomycetota</taxon>
        <taxon>Actinomycetes</taxon>
        <taxon>Kitasatosporales</taxon>
        <taxon>Streptomycetaceae</taxon>
        <taxon>Streptomyces</taxon>
    </lineage>
</organism>